<dbReference type="GO" id="GO:0020037">
    <property type="term" value="F:heme binding"/>
    <property type="evidence" value="ECO:0007669"/>
    <property type="project" value="InterPro"/>
</dbReference>
<dbReference type="Gene3D" id="1.10.630.10">
    <property type="entry name" value="Cytochrome P450"/>
    <property type="match status" value="1"/>
</dbReference>
<keyword evidence="2" id="KW-1185">Reference proteome</keyword>
<dbReference type="EMBL" id="KN838912">
    <property type="protein sequence ID" value="KIJ92400.1"/>
    <property type="molecule type" value="Genomic_DNA"/>
</dbReference>
<accession>A0A0C9WNY8</accession>
<reference evidence="1 2" key="1">
    <citation type="submission" date="2014-04" db="EMBL/GenBank/DDBJ databases">
        <authorList>
            <consortium name="DOE Joint Genome Institute"/>
            <person name="Kuo A."/>
            <person name="Kohler A."/>
            <person name="Nagy L.G."/>
            <person name="Floudas D."/>
            <person name="Copeland A."/>
            <person name="Barry K.W."/>
            <person name="Cichocki N."/>
            <person name="Veneault-Fourrey C."/>
            <person name="LaButti K."/>
            <person name="Lindquist E.A."/>
            <person name="Lipzen A."/>
            <person name="Lundell T."/>
            <person name="Morin E."/>
            <person name="Murat C."/>
            <person name="Sun H."/>
            <person name="Tunlid A."/>
            <person name="Henrissat B."/>
            <person name="Grigoriev I.V."/>
            <person name="Hibbett D.S."/>
            <person name="Martin F."/>
            <person name="Nordberg H.P."/>
            <person name="Cantor M.N."/>
            <person name="Hua S.X."/>
        </authorList>
    </citation>
    <scope>NUCLEOTIDE SEQUENCE [LARGE SCALE GENOMIC DNA]</scope>
    <source>
        <strain evidence="1 2">LaAM-08-1</strain>
    </source>
</reference>
<dbReference type="HOGENOM" id="CLU_1030827_0_0_1"/>
<name>A0A0C9WNY8_9AGAR</name>
<sequence>MSLSLFGIIHHGDGFASVLFYKIAHELIAQGWLGTRFNLLNEENGCGLLSLLWLPNSIRPTAGQIFFVLPYLESWRTREDVWLRTWLASLFDYQLQGSVDVVHPICADLFNDKKSMRKAESLSLRKRPRAKDGEELNYREINDLARMDGICRGPAALLSLVTFVWRLATEDTVVPLHFPIPDPSTGVVTNELLIAKGTRIYTGLATNRSAAIWGPHVYELKPERWFGKTMLEGTKGSVKMPGVFSNTWSPLYSISGSLSLSVERSLEFCR</sequence>
<dbReference type="SUPFAM" id="SSF48264">
    <property type="entry name" value="Cytochrome P450"/>
    <property type="match status" value="1"/>
</dbReference>
<dbReference type="AlphaFoldDB" id="A0A0C9WNY8"/>
<organism evidence="1 2">
    <name type="scientific">Laccaria amethystina LaAM-08-1</name>
    <dbReference type="NCBI Taxonomy" id="1095629"/>
    <lineage>
        <taxon>Eukaryota</taxon>
        <taxon>Fungi</taxon>
        <taxon>Dikarya</taxon>
        <taxon>Basidiomycota</taxon>
        <taxon>Agaricomycotina</taxon>
        <taxon>Agaricomycetes</taxon>
        <taxon>Agaricomycetidae</taxon>
        <taxon>Agaricales</taxon>
        <taxon>Agaricineae</taxon>
        <taxon>Hydnangiaceae</taxon>
        <taxon>Laccaria</taxon>
    </lineage>
</organism>
<dbReference type="GO" id="GO:0005506">
    <property type="term" value="F:iron ion binding"/>
    <property type="evidence" value="ECO:0007669"/>
    <property type="project" value="InterPro"/>
</dbReference>
<evidence type="ECO:0000313" key="2">
    <source>
        <dbReference type="Proteomes" id="UP000054477"/>
    </source>
</evidence>
<dbReference type="GO" id="GO:0016705">
    <property type="term" value="F:oxidoreductase activity, acting on paired donors, with incorporation or reduction of molecular oxygen"/>
    <property type="evidence" value="ECO:0007669"/>
    <property type="project" value="InterPro"/>
</dbReference>
<dbReference type="OrthoDB" id="1470350at2759"/>
<proteinExistence type="predicted"/>
<dbReference type="InterPro" id="IPR036396">
    <property type="entry name" value="Cyt_P450_sf"/>
</dbReference>
<evidence type="ECO:0000313" key="1">
    <source>
        <dbReference type="EMBL" id="KIJ92400.1"/>
    </source>
</evidence>
<dbReference type="Proteomes" id="UP000054477">
    <property type="component" value="Unassembled WGS sequence"/>
</dbReference>
<gene>
    <name evidence="1" type="ORF">K443DRAFT_649481</name>
</gene>
<protein>
    <submittedName>
        <fullName evidence="1">Uncharacterized protein</fullName>
    </submittedName>
</protein>
<reference evidence="2" key="2">
    <citation type="submission" date="2015-01" db="EMBL/GenBank/DDBJ databases">
        <title>Evolutionary Origins and Diversification of the Mycorrhizal Mutualists.</title>
        <authorList>
            <consortium name="DOE Joint Genome Institute"/>
            <consortium name="Mycorrhizal Genomics Consortium"/>
            <person name="Kohler A."/>
            <person name="Kuo A."/>
            <person name="Nagy L.G."/>
            <person name="Floudas D."/>
            <person name="Copeland A."/>
            <person name="Barry K.W."/>
            <person name="Cichocki N."/>
            <person name="Veneault-Fourrey C."/>
            <person name="LaButti K."/>
            <person name="Lindquist E.A."/>
            <person name="Lipzen A."/>
            <person name="Lundell T."/>
            <person name="Morin E."/>
            <person name="Murat C."/>
            <person name="Riley R."/>
            <person name="Ohm R."/>
            <person name="Sun H."/>
            <person name="Tunlid A."/>
            <person name="Henrissat B."/>
            <person name="Grigoriev I.V."/>
            <person name="Hibbett D.S."/>
            <person name="Martin F."/>
        </authorList>
    </citation>
    <scope>NUCLEOTIDE SEQUENCE [LARGE SCALE GENOMIC DNA]</scope>
    <source>
        <strain evidence="2">LaAM-08-1</strain>
    </source>
</reference>
<dbReference type="GO" id="GO:0004497">
    <property type="term" value="F:monooxygenase activity"/>
    <property type="evidence" value="ECO:0007669"/>
    <property type="project" value="InterPro"/>
</dbReference>
<dbReference type="STRING" id="1095629.A0A0C9WNY8"/>